<keyword evidence="2" id="KW-0333">Golgi apparatus</keyword>
<dbReference type="OrthoDB" id="10071766at2759"/>
<evidence type="ECO:0000256" key="3">
    <source>
        <dbReference type="ARBA" id="ARBA00023054"/>
    </source>
</evidence>
<feature type="region of interest" description="Disordered" evidence="5">
    <location>
        <begin position="1"/>
        <end position="22"/>
    </location>
</feature>
<reference evidence="7" key="3">
    <citation type="submission" date="2015-06" db="UniProtKB">
        <authorList>
            <consortium name="EnsemblMetazoa"/>
        </authorList>
    </citation>
    <scope>IDENTIFICATION</scope>
</reference>
<dbReference type="HOGENOM" id="CLU_375199_0_0_1"/>
<reference evidence="8" key="1">
    <citation type="submission" date="2012-12" db="EMBL/GenBank/DDBJ databases">
        <authorList>
            <person name="Hellsten U."/>
            <person name="Grimwood J."/>
            <person name="Chapman J.A."/>
            <person name="Shapiro H."/>
            <person name="Aerts A."/>
            <person name="Otillar R.P."/>
            <person name="Terry A.Y."/>
            <person name="Boore J.L."/>
            <person name="Simakov O."/>
            <person name="Marletaz F."/>
            <person name="Cho S.-J."/>
            <person name="Edsinger-Gonzales E."/>
            <person name="Havlak P."/>
            <person name="Kuo D.-H."/>
            <person name="Larsson T."/>
            <person name="Lv J."/>
            <person name="Arendt D."/>
            <person name="Savage R."/>
            <person name="Osoegawa K."/>
            <person name="de Jong P."/>
            <person name="Lindberg D.R."/>
            <person name="Seaver E.C."/>
            <person name="Weisblat D.A."/>
            <person name="Putnam N.H."/>
            <person name="Grigoriev I.V."/>
            <person name="Rokhsar D.S."/>
        </authorList>
    </citation>
    <scope>NUCLEOTIDE SEQUENCE</scope>
    <source>
        <strain evidence="8">I ESC-2004</strain>
    </source>
</reference>
<feature type="coiled-coil region" evidence="4">
    <location>
        <begin position="643"/>
        <end position="688"/>
    </location>
</feature>
<feature type="coiled-coil region" evidence="4">
    <location>
        <begin position="262"/>
        <end position="352"/>
    </location>
</feature>
<dbReference type="EMBL" id="AMQN01002612">
    <property type="status" value="NOT_ANNOTATED_CDS"/>
    <property type="molecule type" value="Genomic_DNA"/>
</dbReference>
<feature type="compositionally biased region" description="Polar residues" evidence="5">
    <location>
        <begin position="7"/>
        <end position="17"/>
    </location>
</feature>
<evidence type="ECO:0000256" key="4">
    <source>
        <dbReference type="SAM" id="Coils"/>
    </source>
</evidence>
<dbReference type="PANTHER" id="PTHR18921:SF2">
    <property type="entry name" value="THYROID RECEPTOR-INTERACTING PROTEIN 11"/>
    <property type="match status" value="1"/>
</dbReference>
<dbReference type="EnsemblMetazoa" id="CapteT227053">
    <property type="protein sequence ID" value="CapteP227053"/>
    <property type="gene ID" value="CapteG227053"/>
</dbReference>
<dbReference type="PANTHER" id="PTHR18921">
    <property type="entry name" value="MYOSIN HEAVY CHAIN - RELATED"/>
    <property type="match status" value="1"/>
</dbReference>
<evidence type="ECO:0000256" key="1">
    <source>
        <dbReference type="ARBA" id="ARBA00004555"/>
    </source>
</evidence>
<reference evidence="6 8" key="2">
    <citation type="journal article" date="2013" name="Nature">
        <title>Insights into bilaterian evolution from three spiralian genomes.</title>
        <authorList>
            <person name="Simakov O."/>
            <person name="Marletaz F."/>
            <person name="Cho S.J."/>
            <person name="Edsinger-Gonzales E."/>
            <person name="Havlak P."/>
            <person name="Hellsten U."/>
            <person name="Kuo D.H."/>
            <person name="Larsson T."/>
            <person name="Lv J."/>
            <person name="Arendt D."/>
            <person name="Savage R."/>
            <person name="Osoegawa K."/>
            <person name="de Jong P."/>
            <person name="Grimwood J."/>
            <person name="Chapman J.A."/>
            <person name="Shapiro H."/>
            <person name="Aerts A."/>
            <person name="Otillar R.P."/>
            <person name="Terry A.Y."/>
            <person name="Boore J.L."/>
            <person name="Grigoriev I.V."/>
            <person name="Lindberg D.R."/>
            <person name="Seaver E.C."/>
            <person name="Weisblat D.A."/>
            <person name="Putnam N.H."/>
            <person name="Rokhsar D.S."/>
        </authorList>
    </citation>
    <scope>NUCLEOTIDE SEQUENCE</scope>
    <source>
        <strain evidence="6 8">I ESC-2004</strain>
    </source>
</reference>
<protein>
    <submittedName>
        <fullName evidence="6 7">Uncharacterized protein</fullName>
    </submittedName>
</protein>
<feature type="region of interest" description="Disordered" evidence="5">
    <location>
        <begin position="130"/>
        <end position="258"/>
    </location>
</feature>
<dbReference type="GO" id="GO:0005794">
    <property type="term" value="C:Golgi apparatus"/>
    <property type="evidence" value="ECO:0007669"/>
    <property type="project" value="UniProtKB-SubCell"/>
</dbReference>
<accession>R7TPZ0</accession>
<evidence type="ECO:0000313" key="7">
    <source>
        <dbReference type="EnsemblMetazoa" id="CapteP227053"/>
    </source>
</evidence>
<gene>
    <name evidence="6" type="ORF">CAPTEDRAFT_227053</name>
</gene>
<dbReference type="EMBL" id="KB309694">
    <property type="protein sequence ID" value="ELT93576.1"/>
    <property type="molecule type" value="Genomic_DNA"/>
</dbReference>
<organism evidence="6">
    <name type="scientific">Capitella teleta</name>
    <name type="common">Polychaete worm</name>
    <dbReference type="NCBI Taxonomy" id="283909"/>
    <lineage>
        <taxon>Eukaryota</taxon>
        <taxon>Metazoa</taxon>
        <taxon>Spiralia</taxon>
        <taxon>Lophotrochozoa</taxon>
        <taxon>Annelida</taxon>
        <taxon>Polychaeta</taxon>
        <taxon>Sedentaria</taxon>
        <taxon>Scolecida</taxon>
        <taxon>Capitellidae</taxon>
        <taxon>Capitella</taxon>
    </lineage>
</organism>
<feature type="coiled-coil region" evidence="4">
    <location>
        <begin position="513"/>
        <end position="596"/>
    </location>
</feature>
<dbReference type="GO" id="GO:0007030">
    <property type="term" value="P:Golgi organization"/>
    <property type="evidence" value="ECO:0007669"/>
    <property type="project" value="TreeGrafter"/>
</dbReference>
<evidence type="ECO:0000256" key="5">
    <source>
        <dbReference type="SAM" id="MobiDB-lite"/>
    </source>
</evidence>
<evidence type="ECO:0000313" key="6">
    <source>
        <dbReference type="EMBL" id="ELT93576.1"/>
    </source>
</evidence>
<dbReference type="GO" id="GO:0031267">
    <property type="term" value="F:small GTPase binding"/>
    <property type="evidence" value="ECO:0007669"/>
    <property type="project" value="TreeGrafter"/>
</dbReference>
<dbReference type="OMA" id="NHDICAT"/>
<dbReference type="Proteomes" id="UP000014760">
    <property type="component" value="Unassembled WGS sequence"/>
</dbReference>
<proteinExistence type="predicted"/>
<dbReference type="AlphaFoldDB" id="R7TPZ0"/>
<keyword evidence="3 4" id="KW-0175">Coiled coil</keyword>
<comment type="subcellular location">
    <subcellularLocation>
        <location evidence="1">Golgi apparatus</location>
    </subcellularLocation>
</comment>
<keyword evidence="8" id="KW-1185">Reference proteome</keyword>
<evidence type="ECO:0000256" key="2">
    <source>
        <dbReference type="ARBA" id="ARBA00023034"/>
    </source>
</evidence>
<name>R7TPZ0_CAPTE</name>
<sequence>MDKENVTEGNSSLTSVCMTPRTPMQDVMNSCTPLQSLAKEAYTPITPQMKSDASPNPTVDVPEFKLSAASKDNTEDVALNALIYQKVMAMLNEKEKKFEDEISEKDSLIKKLEQALTLKVVEPSDFGSKRVTTKVSPTEGAADAVRRGSKAVASKVSPTEGSADAPRRSRLKPLNAIPLRKNIPKAAGNSQQLPVKRIYPVYSSRRRSSSKSASSNDEDVRSMKKKSPKEPGNAKVKSSKEKVEKISAVKKEDKNPETEMLVQRLQETIDAQVKSIADLKERLSEKEAMISEQSTSVTQYETDVKNLEEALWVEQENLIASAKEKDQLAAMVQHQNNRIDLLEEELMRSQSSMQEMSVVQEQLEILQKTTKETEYFMEEERALLANELADKSDVIAHLKQSIVQLTSDLETIEKEKCMLQFEVDSTRAKAHGLLFDKAAEMDACLQGAVSLSASLNALHARLLKESHHWGHTIEEEGTIIDQETSDGGQDLTDEISASERKLTSIVDVFGQLYSAVQRKCEQYEQEIEKSAREIKALDYQLSNLKSTLKISEATEKRHIHQMSEAQSTITRQKAEYEELNEILKGKTKALEECLNEAYRGDQLTAELTKCQKMLSQSEIECKVVKQALEAEDFRENGTIVRENISLKSQVAKLQHDLDDFKQEAKETINKANRRMKVLESNWRKSEAEILKMDDLIDCVRLCLRPNVSRLLSFESNSLDRALKELGLYSGAAMPSSTKKK</sequence>
<feature type="compositionally biased region" description="Basic and acidic residues" evidence="5">
    <location>
        <begin position="238"/>
        <end position="257"/>
    </location>
</feature>
<dbReference type="GO" id="GO:0006888">
    <property type="term" value="P:endoplasmic reticulum to Golgi vesicle-mediated transport"/>
    <property type="evidence" value="ECO:0007669"/>
    <property type="project" value="TreeGrafter"/>
</dbReference>
<evidence type="ECO:0000313" key="8">
    <source>
        <dbReference type="Proteomes" id="UP000014760"/>
    </source>
</evidence>